<reference evidence="2" key="1">
    <citation type="submission" date="2022-11" db="UniProtKB">
        <authorList>
            <consortium name="WormBaseParasite"/>
        </authorList>
    </citation>
    <scope>IDENTIFICATION</scope>
</reference>
<evidence type="ECO:0000313" key="1">
    <source>
        <dbReference type="Proteomes" id="UP000887579"/>
    </source>
</evidence>
<dbReference type="Proteomes" id="UP000887579">
    <property type="component" value="Unplaced"/>
</dbReference>
<name>A0AC34FSG1_9BILA</name>
<protein>
    <submittedName>
        <fullName evidence="2">Histone acetyltransferase</fullName>
    </submittedName>
</protein>
<evidence type="ECO:0000313" key="2">
    <source>
        <dbReference type="WBParaSite" id="ES5_v2.g20340.t1"/>
    </source>
</evidence>
<organism evidence="1 2">
    <name type="scientific">Panagrolaimus sp. ES5</name>
    <dbReference type="NCBI Taxonomy" id="591445"/>
    <lineage>
        <taxon>Eukaryota</taxon>
        <taxon>Metazoa</taxon>
        <taxon>Ecdysozoa</taxon>
        <taxon>Nematoda</taxon>
        <taxon>Chromadorea</taxon>
        <taxon>Rhabditida</taxon>
        <taxon>Tylenchina</taxon>
        <taxon>Panagrolaimomorpha</taxon>
        <taxon>Panagrolaimoidea</taxon>
        <taxon>Panagrolaimidae</taxon>
        <taxon>Panagrolaimus</taxon>
    </lineage>
</organism>
<proteinExistence type="predicted"/>
<sequence length="646" mass="73678">MEEEIPAVYLSEKDIFDQAPPDHAKLLKAHFEEEDNAMRNKLQENKGGVQPQPKYIYISGKQMEIEQKCVFFQNVQIYETLFVCEQCLGYFSDRDTLDRHYDCCIPDPLPGKEIYRDCEKKFVIREADGFYDSSFSLRLCQIGRCFIGHKQLQYDIEPFSFLLSKTENVPGGPEFPLSESADHIYYKYILESIYEATFNQCYDELKKGKKLENIDLNLRLFQNLTGIAAKLIVKVLLEEKLMKIKKSKSKVEFKFDWEVILNHMEKQKSHPNRIFLHDEYLQWEPPETYVYEELLHFPEIEEERIRNSRGDNTMPEHEREKDIPGHHIFYHGDTNEQFDERNKELCASRSRIFVVKNGEKGAQAAENSDENVDGSGADLTFPQRCESSDDCTIIDTDCVLGECVFTESVECPSNMHYSECLMKCSKTCQKLNETNSCLELEHCSEGCECNDGYLWDNDEGICITFQLCEQKTLEDLNEMEVISASCPDFSAYNACPNKCGPRTCENLEIKCDEKGCGPKQCTCRYGFVQASDNIADGCIPIDECTPVFPPTTPDPLEEVEGSGESPGELVELAKSREGHSDSCPIYSNLKDCVPIVPINCYTANTGVVTPSECGHQRCECIDGYVRADSGEDAPCIPITKCQIKLL</sequence>
<dbReference type="WBParaSite" id="ES5_v2.g20340.t1">
    <property type="protein sequence ID" value="ES5_v2.g20340.t1"/>
    <property type="gene ID" value="ES5_v2.g20340"/>
</dbReference>
<accession>A0AC34FSG1</accession>